<evidence type="ECO:0000313" key="3">
    <source>
        <dbReference type="Proteomes" id="UP000479938"/>
    </source>
</evidence>
<feature type="transmembrane region" description="Helical" evidence="1">
    <location>
        <begin position="154"/>
        <end position="177"/>
    </location>
</feature>
<reference evidence="2 3" key="1">
    <citation type="submission" date="2020-02" db="EMBL/GenBank/DDBJ databases">
        <authorList>
            <person name="Criscuolo A."/>
        </authorList>
    </citation>
    <scope>NUCLEOTIDE SEQUENCE [LARGE SCALE GENOMIC DNA]</scope>
    <source>
        <strain evidence="2">CIP105534</strain>
    </source>
</reference>
<evidence type="ECO:0008006" key="4">
    <source>
        <dbReference type="Google" id="ProtNLM"/>
    </source>
</evidence>
<feature type="transmembrane region" description="Helical" evidence="1">
    <location>
        <begin position="30"/>
        <end position="51"/>
    </location>
</feature>
<feature type="transmembrane region" description="Helical" evidence="1">
    <location>
        <begin position="84"/>
        <end position="103"/>
    </location>
</feature>
<feature type="transmembrane region" description="Helical" evidence="1">
    <location>
        <begin position="109"/>
        <end position="133"/>
    </location>
</feature>
<accession>A0A6J4G965</accession>
<keyword evidence="1" id="KW-0472">Membrane</keyword>
<keyword evidence="1" id="KW-0812">Transmembrane</keyword>
<keyword evidence="3" id="KW-1185">Reference proteome</keyword>
<evidence type="ECO:0000256" key="1">
    <source>
        <dbReference type="SAM" id="Phobius"/>
    </source>
</evidence>
<evidence type="ECO:0000313" key="2">
    <source>
        <dbReference type="EMBL" id="CAA9195628.1"/>
    </source>
</evidence>
<dbReference type="EMBL" id="CADCSU010000043">
    <property type="protein sequence ID" value="CAA9195628.1"/>
    <property type="molecule type" value="Genomic_DNA"/>
</dbReference>
<sequence>MLYSNKPFYLNGLFTFLSIINQGIMDIYTFFQLIIVTIAATSAMTLFSYIVSESFRELYKEPVLLTFMLSKLHLELSPNTKETLAWILHYFIGFLFVLSYYFLWVNEILPLSFLIAFLLGFTSGIIGILGWMIMFKMSDHKPKIDFKGYYFQLLLAHIIFGLVAAGIYALSLTVLILTNAHVTV</sequence>
<dbReference type="Proteomes" id="UP000479938">
    <property type="component" value="Unassembled WGS sequence"/>
</dbReference>
<dbReference type="AlphaFoldDB" id="A0A6J4G965"/>
<gene>
    <name evidence="2" type="ORF">FLA105534_00748</name>
</gene>
<proteinExistence type="predicted"/>
<protein>
    <recommendedName>
        <fullName evidence="4">DUF2938 domain-containing protein</fullName>
    </recommendedName>
</protein>
<organism evidence="2 3">
    <name type="scientific">Flavobacterium bizetiae</name>
    <dbReference type="NCBI Taxonomy" id="2704140"/>
    <lineage>
        <taxon>Bacteria</taxon>
        <taxon>Pseudomonadati</taxon>
        <taxon>Bacteroidota</taxon>
        <taxon>Flavobacteriia</taxon>
        <taxon>Flavobacteriales</taxon>
        <taxon>Flavobacteriaceae</taxon>
        <taxon>Flavobacterium</taxon>
    </lineage>
</organism>
<name>A0A6J4G965_9FLAO</name>
<keyword evidence="1" id="KW-1133">Transmembrane helix</keyword>
<dbReference type="RefSeq" id="WP_232067285.1">
    <property type="nucleotide sequence ID" value="NZ_CADCSU010000043.1"/>
</dbReference>